<dbReference type="InterPro" id="IPR014729">
    <property type="entry name" value="Rossmann-like_a/b/a_fold"/>
</dbReference>
<dbReference type="EMBL" id="UINC01143496">
    <property type="protein sequence ID" value="SVD32454.1"/>
    <property type="molecule type" value="Genomic_DNA"/>
</dbReference>
<dbReference type="AlphaFoldDB" id="A0A382UDW4"/>
<protein>
    <recommendedName>
        <fullName evidence="6">Bifunctional riboflavin kinase/FMN adenylyltransferase</fullName>
        <ecNumber evidence="4">2.7.1.26</ecNumber>
        <ecNumber evidence="5">2.7.7.2</ecNumber>
    </recommendedName>
</protein>
<dbReference type="InterPro" id="IPR023468">
    <property type="entry name" value="Riboflavin_kinase"/>
</dbReference>
<dbReference type="GO" id="GO:0003919">
    <property type="term" value="F:FMN adenylyltransferase activity"/>
    <property type="evidence" value="ECO:0007669"/>
    <property type="project" value="UniProtKB-EC"/>
</dbReference>
<dbReference type="GO" id="GO:0009231">
    <property type="term" value="P:riboflavin biosynthetic process"/>
    <property type="evidence" value="ECO:0007669"/>
    <property type="project" value="InterPro"/>
</dbReference>
<evidence type="ECO:0000259" key="16">
    <source>
        <dbReference type="SMART" id="SM00904"/>
    </source>
</evidence>
<dbReference type="NCBIfam" id="TIGR00083">
    <property type="entry name" value="ribF"/>
    <property type="match status" value="1"/>
</dbReference>
<dbReference type="InterPro" id="IPR015864">
    <property type="entry name" value="FAD_synthase"/>
</dbReference>
<keyword evidence="14" id="KW-0067">ATP-binding</keyword>
<keyword evidence="9" id="KW-0808">Transferase</keyword>
<evidence type="ECO:0000256" key="13">
    <source>
        <dbReference type="ARBA" id="ARBA00022827"/>
    </source>
</evidence>
<keyword evidence="7" id="KW-0285">Flavoprotein</keyword>
<evidence type="ECO:0000256" key="7">
    <source>
        <dbReference type="ARBA" id="ARBA00022630"/>
    </source>
</evidence>
<proteinExistence type="inferred from homology"/>
<dbReference type="SUPFAM" id="SSF52374">
    <property type="entry name" value="Nucleotidylyl transferase"/>
    <property type="match status" value="1"/>
</dbReference>
<dbReference type="FunFam" id="3.40.50.620:FF:000021">
    <property type="entry name" value="Riboflavin biosynthesis protein"/>
    <property type="match status" value="1"/>
</dbReference>
<dbReference type="UniPathway" id="UPA00276">
    <property type="reaction ID" value="UER00406"/>
</dbReference>
<dbReference type="SUPFAM" id="SSF82114">
    <property type="entry name" value="Riboflavin kinase-like"/>
    <property type="match status" value="1"/>
</dbReference>
<dbReference type="PANTHER" id="PTHR22749:SF6">
    <property type="entry name" value="RIBOFLAVIN KINASE"/>
    <property type="match status" value="1"/>
</dbReference>
<dbReference type="UniPathway" id="UPA00277">
    <property type="reaction ID" value="UER00407"/>
</dbReference>
<feature type="non-terminal residue" evidence="17">
    <location>
        <position position="247"/>
    </location>
</feature>
<keyword evidence="10" id="KW-0548">Nucleotidyltransferase</keyword>
<evidence type="ECO:0000256" key="4">
    <source>
        <dbReference type="ARBA" id="ARBA00012105"/>
    </source>
</evidence>
<evidence type="ECO:0000256" key="9">
    <source>
        <dbReference type="ARBA" id="ARBA00022679"/>
    </source>
</evidence>
<dbReference type="Pfam" id="PF06574">
    <property type="entry name" value="FAD_syn"/>
    <property type="match status" value="1"/>
</dbReference>
<comment type="similarity">
    <text evidence="3">Belongs to the RibF family.</text>
</comment>
<evidence type="ECO:0000256" key="2">
    <source>
        <dbReference type="ARBA" id="ARBA00005201"/>
    </source>
</evidence>
<accession>A0A382UDW4</accession>
<dbReference type="GO" id="GO:0009398">
    <property type="term" value="P:FMN biosynthetic process"/>
    <property type="evidence" value="ECO:0007669"/>
    <property type="project" value="UniProtKB-UniPathway"/>
</dbReference>
<dbReference type="GO" id="GO:0008531">
    <property type="term" value="F:riboflavin kinase activity"/>
    <property type="evidence" value="ECO:0007669"/>
    <property type="project" value="UniProtKB-EC"/>
</dbReference>
<dbReference type="InterPro" id="IPR023465">
    <property type="entry name" value="Riboflavin_kinase_dom_sf"/>
</dbReference>
<keyword evidence="13" id="KW-0274">FAD</keyword>
<name>A0A382UDW4_9ZZZZ</name>
<keyword evidence="11" id="KW-0547">Nucleotide-binding</keyword>
<reference evidence="17" key="1">
    <citation type="submission" date="2018-05" db="EMBL/GenBank/DDBJ databases">
        <authorList>
            <person name="Lanie J.A."/>
            <person name="Ng W.-L."/>
            <person name="Kazmierczak K.M."/>
            <person name="Andrzejewski T.M."/>
            <person name="Davidsen T.M."/>
            <person name="Wayne K.J."/>
            <person name="Tettelin H."/>
            <person name="Glass J.I."/>
            <person name="Rusch D."/>
            <person name="Podicherti R."/>
            <person name="Tsui H.-C.T."/>
            <person name="Winkler M.E."/>
        </authorList>
    </citation>
    <scope>NUCLEOTIDE SEQUENCE</scope>
</reference>
<gene>
    <name evidence="17" type="ORF">METZ01_LOCUS385308</name>
</gene>
<evidence type="ECO:0000256" key="15">
    <source>
        <dbReference type="ARBA" id="ARBA00023268"/>
    </source>
</evidence>
<dbReference type="Pfam" id="PF01687">
    <property type="entry name" value="Flavokinase"/>
    <property type="match status" value="1"/>
</dbReference>
<sequence length="247" mass="27234">MRVDQELPQQPPGTSTVLSIGVFDGVHRGHRGLLRTLQQRAYDSGMLSGVITFKNHPRTVVAPDTSVTYITSVEERLSLLKLSGVDMVIPLTFDIDLSRLQAHEFTSLLKDKLNMKSLVIGYNFAMGYRRQGTPERLTEIGHEQGFSVNIIDAITTDDERISSTIIRETLSTGNVEKASKLLGRHFSFDGQVIHGDARGKALGFPTANLAITKDRLVPGNGIYACWVTVDDKRYMAATNIGTRPTFG</sequence>
<dbReference type="CDD" id="cd02064">
    <property type="entry name" value="FAD_synthetase_N"/>
    <property type="match status" value="1"/>
</dbReference>
<dbReference type="EC" id="2.7.1.26" evidence="4"/>
<dbReference type="PANTHER" id="PTHR22749">
    <property type="entry name" value="RIBOFLAVIN KINASE/FMN ADENYLYLTRANSFERASE"/>
    <property type="match status" value="1"/>
</dbReference>
<organism evidence="17">
    <name type="scientific">marine metagenome</name>
    <dbReference type="NCBI Taxonomy" id="408172"/>
    <lineage>
        <taxon>unclassified sequences</taxon>
        <taxon>metagenomes</taxon>
        <taxon>ecological metagenomes</taxon>
    </lineage>
</organism>
<dbReference type="Gene3D" id="3.40.50.620">
    <property type="entry name" value="HUPs"/>
    <property type="match status" value="1"/>
</dbReference>
<evidence type="ECO:0000256" key="8">
    <source>
        <dbReference type="ARBA" id="ARBA00022643"/>
    </source>
</evidence>
<evidence type="ECO:0000313" key="17">
    <source>
        <dbReference type="EMBL" id="SVD32454.1"/>
    </source>
</evidence>
<evidence type="ECO:0000256" key="11">
    <source>
        <dbReference type="ARBA" id="ARBA00022741"/>
    </source>
</evidence>
<keyword evidence="12" id="KW-0418">Kinase</keyword>
<evidence type="ECO:0000256" key="14">
    <source>
        <dbReference type="ARBA" id="ARBA00022840"/>
    </source>
</evidence>
<dbReference type="InterPro" id="IPR015865">
    <property type="entry name" value="Riboflavin_kinase_bac/euk"/>
</dbReference>
<keyword evidence="15" id="KW-0511">Multifunctional enzyme</keyword>
<dbReference type="GO" id="GO:0006747">
    <property type="term" value="P:FAD biosynthetic process"/>
    <property type="evidence" value="ECO:0007669"/>
    <property type="project" value="UniProtKB-UniPathway"/>
</dbReference>
<dbReference type="SMART" id="SM00904">
    <property type="entry name" value="Flavokinase"/>
    <property type="match status" value="1"/>
</dbReference>
<evidence type="ECO:0000256" key="3">
    <source>
        <dbReference type="ARBA" id="ARBA00010214"/>
    </source>
</evidence>
<evidence type="ECO:0000256" key="10">
    <source>
        <dbReference type="ARBA" id="ARBA00022695"/>
    </source>
</evidence>
<dbReference type="Gene3D" id="2.40.30.30">
    <property type="entry name" value="Riboflavin kinase-like"/>
    <property type="match status" value="1"/>
</dbReference>
<keyword evidence="8" id="KW-0288">FMN</keyword>
<comment type="pathway">
    <text evidence="2">Cofactor biosynthesis; FMN biosynthesis; FMN from riboflavin (ATP route): step 1/1.</text>
</comment>
<dbReference type="GO" id="GO:0005524">
    <property type="term" value="F:ATP binding"/>
    <property type="evidence" value="ECO:0007669"/>
    <property type="project" value="UniProtKB-KW"/>
</dbReference>
<evidence type="ECO:0000256" key="5">
    <source>
        <dbReference type="ARBA" id="ARBA00012393"/>
    </source>
</evidence>
<evidence type="ECO:0000256" key="6">
    <source>
        <dbReference type="ARBA" id="ARBA00018483"/>
    </source>
</evidence>
<feature type="domain" description="Riboflavin kinase" evidence="16">
    <location>
        <begin position="181"/>
        <end position="247"/>
    </location>
</feature>
<dbReference type="EC" id="2.7.7.2" evidence="5"/>
<comment type="pathway">
    <text evidence="1">Cofactor biosynthesis; FAD biosynthesis; FAD from FMN: step 1/1.</text>
</comment>
<evidence type="ECO:0000256" key="1">
    <source>
        <dbReference type="ARBA" id="ARBA00004726"/>
    </source>
</evidence>
<evidence type="ECO:0000256" key="12">
    <source>
        <dbReference type="ARBA" id="ARBA00022777"/>
    </source>
</evidence>
<dbReference type="InterPro" id="IPR002606">
    <property type="entry name" value="Riboflavin_kinase_bac"/>
</dbReference>